<dbReference type="AlphaFoldDB" id="Q8FLR3"/>
<dbReference type="InterPro" id="IPR036291">
    <property type="entry name" value="NAD(P)-bd_dom_sf"/>
</dbReference>
<sequence>MRNAALVGCGDVAIVHWEAIEALGDELGIRLVAVVDSDPEAARAFSAQTGARAYGSLTELLAAGTVEVVHITTPHDQHIELTSEALASGAHVILEKPLAHEVAEARSSVHLSGVSVSPTQWGLAD</sequence>
<dbReference type="PANTHER" id="PTHR43249">
    <property type="entry name" value="UDP-N-ACETYL-2-AMINO-2-DEOXY-D-GLUCURONATE OXIDASE"/>
    <property type="match status" value="1"/>
</dbReference>
<dbReference type="SUPFAM" id="SSF51735">
    <property type="entry name" value="NAD(P)-binding Rossmann-fold domains"/>
    <property type="match status" value="1"/>
</dbReference>
<dbReference type="InterPro" id="IPR000683">
    <property type="entry name" value="Gfo/Idh/MocA-like_OxRdtase_N"/>
</dbReference>
<keyword evidence="3" id="KW-1185">Reference proteome</keyword>
<dbReference type="eggNOG" id="COG0673">
    <property type="taxonomic scope" value="Bacteria"/>
</dbReference>
<dbReference type="EMBL" id="BA000035">
    <property type="protein sequence ID" value="BAC19610.1"/>
    <property type="molecule type" value="Genomic_DNA"/>
</dbReference>
<name>Q8FLR3_COREF</name>
<evidence type="ECO:0000313" key="2">
    <source>
        <dbReference type="EMBL" id="BAC19610.1"/>
    </source>
</evidence>
<dbReference type="PANTHER" id="PTHR43249:SF1">
    <property type="entry name" value="D-GLUCOSIDE 3-DEHYDROGENASE"/>
    <property type="match status" value="1"/>
</dbReference>
<evidence type="ECO:0000259" key="1">
    <source>
        <dbReference type="Pfam" id="PF01408"/>
    </source>
</evidence>
<dbReference type="GO" id="GO:0000166">
    <property type="term" value="F:nucleotide binding"/>
    <property type="evidence" value="ECO:0007669"/>
    <property type="project" value="InterPro"/>
</dbReference>
<organism evidence="2 3">
    <name type="scientific">Corynebacterium efficiens (strain DSM 44549 / YS-314 / AJ 12310 / JCM 11189 / NBRC 100395)</name>
    <dbReference type="NCBI Taxonomy" id="196164"/>
    <lineage>
        <taxon>Bacteria</taxon>
        <taxon>Bacillati</taxon>
        <taxon>Actinomycetota</taxon>
        <taxon>Actinomycetes</taxon>
        <taxon>Mycobacteriales</taxon>
        <taxon>Corynebacteriaceae</taxon>
        <taxon>Corynebacterium</taxon>
    </lineage>
</organism>
<dbReference type="Pfam" id="PF01408">
    <property type="entry name" value="GFO_IDH_MocA"/>
    <property type="match status" value="1"/>
</dbReference>
<dbReference type="KEGG" id="cef:CE2800"/>
<feature type="domain" description="Gfo/Idh/MocA-like oxidoreductase N-terminal" evidence="1">
    <location>
        <begin position="3"/>
        <end position="111"/>
    </location>
</feature>
<reference evidence="2 3" key="1">
    <citation type="journal article" date="2003" name="Genome Res.">
        <title>Comparative complete genome sequence analysis of the amino acid replacements responsible for the thermostability of Corynebacterium efficiens.</title>
        <authorList>
            <person name="Nishio Y."/>
            <person name="Nakamura Y."/>
            <person name="Kawarabayasi Y."/>
            <person name="Usuda Y."/>
            <person name="Kimura E."/>
            <person name="Sugimoto S."/>
            <person name="Matsui K."/>
            <person name="Yamagishi A."/>
            <person name="Kikuchi H."/>
            <person name="Ikeo K."/>
            <person name="Gojobori T."/>
        </authorList>
    </citation>
    <scope>NUCLEOTIDE SEQUENCE [LARGE SCALE GENOMIC DNA]</scope>
    <source>
        <strain evidence="3">DSM 44549 / YS-314 / AJ 12310 / JCM 11189 / NBRC 100395</strain>
    </source>
</reference>
<dbReference type="Gene3D" id="3.40.50.720">
    <property type="entry name" value="NAD(P)-binding Rossmann-like Domain"/>
    <property type="match status" value="1"/>
</dbReference>
<dbReference type="Proteomes" id="UP000001409">
    <property type="component" value="Chromosome"/>
</dbReference>
<evidence type="ECO:0000313" key="3">
    <source>
        <dbReference type="Proteomes" id="UP000001409"/>
    </source>
</evidence>
<dbReference type="InterPro" id="IPR052515">
    <property type="entry name" value="Gfo/Idh/MocA_Oxidoreductase"/>
</dbReference>
<dbReference type="STRING" id="196164.gene:10743249"/>
<dbReference type="OrthoDB" id="9815825at2"/>
<dbReference type="RefSeq" id="WP_006770543.1">
    <property type="nucleotide sequence ID" value="NC_004369.1"/>
</dbReference>
<accession>C8NKT0</accession>
<proteinExistence type="predicted"/>
<accession>Q8FLR3</accession>
<protein>
    <recommendedName>
        <fullName evidence="1">Gfo/Idh/MocA-like oxidoreductase N-terminal domain-containing protein</fullName>
    </recommendedName>
</protein>
<dbReference type="HOGENOM" id="CLU_1988878_0_0_11"/>